<proteinExistence type="inferred from homology"/>
<dbReference type="InterPro" id="IPR003811">
    <property type="entry name" value="G3P_acylTferase_PlsY"/>
</dbReference>
<keyword evidence="6 10" id="KW-0443">Lipid metabolism</keyword>
<evidence type="ECO:0000256" key="8">
    <source>
        <dbReference type="ARBA" id="ARBA00023209"/>
    </source>
</evidence>
<dbReference type="EC" id="2.3.1.275" evidence="10"/>
<dbReference type="GO" id="GO:0043772">
    <property type="term" value="F:acyl-phosphate glycerol-3-phosphate acyltransferase activity"/>
    <property type="evidence" value="ECO:0007669"/>
    <property type="project" value="UniProtKB-UniRule"/>
</dbReference>
<dbReference type="STRING" id="1134435.AC731_010665"/>
<evidence type="ECO:0000256" key="7">
    <source>
        <dbReference type="ARBA" id="ARBA00023136"/>
    </source>
</evidence>
<comment type="subunit">
    <text evidence="10">Probably interacts with PlsX.</text>
</comment>
<dbReference type="Proteomes" id="UP000036902">
    <property type="component" value="Chromosome"/>
</dbReference>
<keyword evidence="3 10" id="KW-0808">Transferase</keyword>
<accession>A0A127K5X4</accession>
<comment type="pathway">
    <text evidence="10">Lipid metabolism; phospholipid metabolism.</text>
</comment>
<sequence length="202" mass="20630">MMSLLALLVAAYLLGSIPFAIVTSKLFGLEDPRKYGSGNPGATNVLRSGNKGAAALTLVGDCLKGWLAVWAAARLGFGPTEAALAGLAAFLGHVFTIFLRFNGGKGVATALGVLAGVDGRIAILCALVWLAVAFTTRYSSAAALSAAVAAPLAGLLFLGPQASVIVLLAMAAMLIWRHAPNIQRLRAGTEGKIGGSKKPKTD</sequence>
<feature type="transmembrane region" description="Helical" evidence="10">
    <location>
        <begin position="152"/>
        <end position="176"/>
    </location>
</feature>
<keyword evidence="9 10" id="KW-1208">Phospholipid metabolism</keyword>
<evidence type="ECO:0000256" key="9">
    <source>
        <dbReference type="ARBA" id="ARBA00023264"/>
    </source>
</evidence>
<keyword evidence="1 10" id="KW-1003">Cell membrane</keyword>
<dbReference type="GO" id="GO:0008654">
    <property type="term" value="P:phospholipid biosynthetic process"/>
    <property type="evidence" value="ECO:0007669"/>
    <property type="project" value="UniProtKB-UniRule"/>
</dbReference>
<comment type="function">
    <text evidence="10">Catalyzes the transfer of an acyl group from acyl-phosphate (acyl-PO(4)) to glycerol-3-phosphate (G3P) to form lysophosphatidic acid (LPA). This enzyme utilizes acyl-phosphate as fatty acyl donor, but not acyl-CoA or acyl-ACP.</text>
</comment>
<gene>
    <name evidence="10" type="primary">plsY</name>
    <name evidence="11" type="ORF">AC731_010665</name>
</gene>
<feature type="transmembrane region" description="Helical" evidence="10">
    <location>
        <begin position="108"/>
        <end position="132"/>
    </location>
</feature>
<comment type="similarity">
    <text evidence="10">Belongs to the PlsY family.</text>
</comment>
<protein>
    <recommendedName>
        <fullName evidence="10">Glycerol-3-phosphate acyltransferase</fullName>
    </recommendedName>
    <alternativeName>
        <fullName evidence="10">Acyl-PO4 G3P acyltransferase</fullName>
    </alternativeName>
    <alternativeName>
        <fullName evidence="10">Acyl-phosphate--glycerol-3-phosphate acyltransferase</fullName>
    </alternativeName>
    <alternativeName>
        <fullName evidence="10">G3P acyltransferase</fullName>
        <shortName evidence="10">GPAT</shortName>
        <ecNumber evidence="10">2.3.1.275</ecNumber>
    </alternativeName>
    <alternativeName>
        <fullName evidence="10">Lysophosphatidic acid synthase</fullName>
        <shortName evidence="10">LPA synthase</shortName>
    </alternativeName>
</protein>
<keyword evidence="11" id="KW-0012">Acyltransferase</keyword>
<dbReference type="HAMAP" id="MF_01043">
    <property type="entry name" value="PlsY"/>
    <property type="match status" value="1"/>
</dbReference>
<evidence type="ECO:0000256" key="5">
    <source>
        <dbReference type="ARBA" id="ARBA00022989"/>
    </source>
</evidence>
<keyword evidence="4 10" id="KW-0812">Transmembrane</keyword>
<evidence type="ECO:0000313" key="11">
    <source>
        <dbReference type="EMBL" id="AMO37367.1"/>
    </source>
</evidence>
<feature type="transmembrane region" description="Helical" evidence="10">
    <location>
        <begin position="82"/>
        <end position="101"/>
    </location>
</feature>
<comment type="subcellular location">
    <subcellularLocation>
        <location evidence="10">Cell membrane</location>
        <topology evidence="10">Multi-pass membrane protein</topology>
    </subcellularLocation>
</comment>
<keyword evidence="8 10" id="KW-0594">Phospholipid biosynthesis</keyword>
<dbReference type="GO" id="GO:0005886">
    <property type="term" value="C:plasma membrane"/>
    <property type="evidence" value="ECO:0007669"/>
    <property type="project" value="UniProtKB-SubCell"/>
</dbReference>
<dbReference type="PANTHER" id="PTHR30309:SF0">
    <property type="entry name" value="GLYCEROL-3-PHOSPHATE ACYLTRANSFERASE-RELATED"/>
    <property type="match status" value="1"/>
</dbReference>
<evidence type="ECO:0000256" key="4">
    <source>
        <dbReference type="ARBA" id="ARBA00022692"/>
    </source>
</evidence>
<evidence type="ECO:0000256" key="10">
    <source>
        <dbReference type="HAMAP-Rule" id="MF_01043"/>
    </source>
</evidence>
<reference evidence="12" key="1">
    <citation type="submission" date="2016-03" db="EMBL/GenBank/DDBJ databases">
        <authorList>
            <person name="Ma C."/>
            <person name="Zhou S."/>
            <person name="Yang G."/>
        </authorList>
    </citation>
    <scope>NUCLEOTIDE SEQUENCE [LARGE SCALE GENOMIC DNA]</scope>
    <source>
        <strain evidence="12">SgZ-1</strain>
    </source>
</reference>
<evidence type="ECO:0000313" key="12">
    <source>
        <dbReference type="Proteomes" id="UP000036902"/>
    </source>
</evidence>
<evidence type="ECO:0000256" key="6">
    <source>
        <dbReference type="ARBA" id="ARBA00023098"/>
    </source>
</evidence>
<dbReference type="KEGG" id="thu:AC731_010665"/>
<dbReference type="Pfam" id="PF02660">
    <property type="entry name" value="G3P_acyltransf"/>
    <property type="match status" value="1"/>
</dbReference>
<evidence type="ECO:0000256" key="2">
    <source>
        <dbReference type="ARBA" id="ARBA00022516"/>
    </source>
</evidence>
<dbReference type="NCBIfam" id="TIGR00023">
    <property type="entry name" value="glycerol-3-phosphate 1-O-acyltransferase PlsY"/>
    <property type="match status" value="1"/>
</dbReference>
<evidence type="ECO:0000256" key="1">
    <source>
        <dbReference type="ARBA" id="ARBA00022475"/>
    </source>
</evidence>
<keyword evidence="2 10" id="KW-0444">Lipid biosynthesis</keyword>
<organism evidence="11 12">
    <name type="scientific">Thauera humireducens</name>
    <dbReference type="NCBI Taxonomy" id="1134435"/>
    <lineage>
        <taxon>Bacteria</taxon>
        <taxon>Pseudomonadati</taxon>
        <taxon>Pseudomonadota</taxon>
        <taxon>Betaproteobacteria</taxon>
        <taxon>Rhodocyclales</taxon>
        <taxon>Zoogloeaceae</taxon>
        <taxon>Thauera</taxon>
    </lineage>
</organism>
<dbReference type="SMART" id="SM01207">
    <property type="entry name" value="G3P_acyltransf"/>
    <property type="match status" value="1"/>
</dbReference>
<dbReference type="UniPathway" id="UPA00085"/>
<keyword evidence="12" id="KW-1185">Reference proteome</keyword>
<dbReference type="EMBL" id="CP014646">
    <property type="protein sequence ID" value="AMO37367.1"/>
    <property type="molecule type" value="Genomic_DNA"/>
</dbReference>
<keyword evidence="5 10" id="KW-1133">Transmembrane helix</keyword>
<name>A0A127K5X4_9RHOO</name>
<dbReference type="AlphaFoldDB" id="A0A127K5X4"/>
<keyword evidence="7 10" id="KW-0472">Membrane</keyword>
<evidence type="ECO:0000256" key="3">
    <source>
        <dbReference type="ARBA" id="ARBA00022679"/>
    </source>
</evidence>
<comment type="caution">
    <text evidence="10">Lacks conserved residue(s) required for the propagation of feature annotation.</text>
</comment>
<comment type="catalytic activity">
    <reaction evidence="10">
        <text>an acyl phosphate + sn-glycerol 3-phosphate = a 1-acyl-sn-glycero-3-phosphate + phosphate</text>
        <dbReference type="Rhea" id="RHEA:34075"/>
        <dbReference type="ChEBI" id="CHEBI:43474"/>
        <dbReference type="ChEBI" id="CHEBI:57597"/>
        <dbReference type="ChEBI" id="CHEBI:57970"/>
        <dbReference type="ChEBI" id="CHEBI:59918"/>
        <dbReference type="EC" id="2.3.1.275"/>
    </reaction>
</comment>
<dbReference type="PANTHER" id="PTHR30309">
    <property type="entry name" value="INNER MEMBRANE PROTEIN YGIH"/>
    <property type="match status" value="1"/>
</dbReference>